<evidence type="ECO:0000259" key="1">
    <source>
        <dbReference type="Pfam" id="PF00437"/>
    </source>
</evidence>
<evidence type="ECO:0000313" key="2">
    <source>
        <dbReference type="EMBL" id="EJW84327.1"/>
    </source>
</evidence>
<accession>J9F4C2</accession>
<reference evidence="3" key="1">
    <citation type="submission" date="2012-08" db="EMBL/GenBank/DDBJ databases">
        <title>The Genome Sequence of Wuchereria bancrofti.</title>
        <authorList>
            <person name="Nutman T.B."/>
            <person name="Fink D.L."/>
            <person name="Russ C."/>
            <person name="Young S."/>
            <person name="Zeng Q."/>
            <person name="Koehrsen M."/>
            <person name="Alvarado L."/>
            <person name="Berlin A."/>
            <person name="Chapman S.B."/>
            <person name="Chen Z."/>
            <person name="Freedman E."/>
            <person name="Gellesch M."/>
            <person name="Goldberg J."/>
            <person name="Griggs A."/>
            <person name="Gujja S."/>
            <person name="Heilman E.R."/>
            <person name="Heiman D."/>
            <person name="Hepburn T."/>
            <person name="Howarth C."/>
            <person name="Jen D."/>
            <person name="Larson L."/>
            <person name="Lewis B."/>
            <person name="Mehta T."/>
            <person name="Park D."/>
            <person name="Pearson M."/>
            <person name="Roberts A."/>
            <person name="Saif S."/>
            <person name="Shea T."/>
            <person name="Shenoy N."/>
            <person name="Sisk P."/>
            <person name="Stolte C."/>
            <person name="Sykes S."/>
            <person name="Walk T."/>
            <person name="White J."/>
            <person name="Yandava C."/>
            <person name="Haas B."/>
            <person name="Henn M.R."/>
            <person name="Nusbaum C."/>
            <person name="Birren B."/>
        </authorList>
    </citation>
    <scope>NUCLEOTIDE SEQUENCE [LARGE SCALE GENOMIC DNA]</scope>
    <source>
        <strain evidence="3">NA</strain>
    </source>
</reference>
<dbReference type="InterPro" id="IPR001482">
    <property type="entry name" value="T2SS/T4SS_dom"/>
</dbReference>
<dbReference type="Gene3D" id="3.40.50.300">
    <property type="entry name" value="P-loop containing nucleotide triphosphate hydrolases"/>
    <property type="match status" value="1"/>
</dbReference>
<name>J9F4C2_WUCBA</name>
<dbReference type="EMBL" id="ADBV01001681">
    <property type="protein sequence ID" value="EJW84327.1"/>
    <property type="molecule type" value="Genomic_DNA"/>
</dbReference>
<dbReference type="Proteomes" id="UP000004810">
    <property type="component" value="Unassembled WGS sequence"/>
</dbReference>
<comment type="caution">
    <text evidence="2">The sequence shown here is derived from an EMBL/GenBank/DDBJ whole genome shotgun (WGS) entry which is preliminary data.</text>
</comment>
<proteinExistence type="predicted"/>
<sequence length="67" mass="7400">EACLRLRPDRIVVGELRGAEAFTFLRAVNPGSISILHADSPAMAPEQIKLIIMQANLSIPPYHITIY</sequence>
<dbReference type="AlphaFoldDB" id="J9F4C2"/>
<protein>
    <recommendedName>
        <fullName evidence="1">Bacterial type II secretion system protein E domain-containing protein</fullName>
    </recommendedName>
</protein>
<dbReference type="InterPro" id="IPR027417">
    <property type="entry name" value="P-loop_NTPase"/>
</dbReference>
<feature type="non-terminal residue" evidence="2">
    <location>
        <position position="1"/>
    </location>
</feature>
<feature type="domain" description="Bacterial type II secretion system protein E" evidence="1">
    <location>
        <begin position="2"/>
        <end position="50"/>
    </location>
</feature>
<organism evidence="2 3">
    <name type="scientific">Wuchereria bancrofti</name>
    <dbReference type="NCBI Taxonomy" id="6293"/>
    <lineage>
        <taxon>Eukaryota</taxon>
        <taxon>Metazoa</taxon>
        <taxon>Ecdysozoa</taxon>
        <taxon>Nematoda</taxon>
        <taxon>Chromadorea</taxon>
        <taxon>Rhabditida</taxon>
        <taxon>Spirurina</taxon>
        <taxon>Spiruromorpha</taxon>
        <taxon>Filarioidea</taxon>
        <taxon>Onchocercidae</taxon>
        <taxon>Wuchereria</taxon>
    </lineage>
</organism>
<gene>
    <name evidence="2" type="ORF">WUBG_04760</name>
</gene>
<dbReference type="Pfam" id="PF00437">
    <property type="entry name" value="T2SSE"/>
    <property type="match status" value="1"/>
</dbReference>
<evidence type="ECO:0000313" key="3">
    <source>
        <dbReference type="Proteomes" id="UP000004810"/>
    </source>
</evidence>